<name>A0A1Y2JNJ4_BRAJP</name>
<organism evidence="2 3">
    <name type="scientific">Bradyrhizobium japonicum</name>
    <dbReference type="NCBI Taxonomy" id="375"/>
    <lineage>
        <taxon>Bacteria</taxon>
        <taxon>Pseudomonadati</taxon>
        <taxon>Pseudomonadota</taxon>
        <taxon>Alphaproteobacteria</taxon>
        <taxon>Hyphomicrobiales</taxon>
        <taxon>Nitrobacteraceae</taxon>
        <taxon>Bradyrhizobium</taxon>
    </lineage>
</organism>
<evidence type="ECO:0000256" key="1">
    <source>
        <dbReference type="SAM" id="Phobius"/>
    </source>
</evidence>
<feature type="transmembrane region" description="Helical" evidence="1">
    <location>
        <begin position="42"/>
        <end position="65"/>
    </location>
</feature>
<comment type="caution">
    <text evidence="2">The sequence shown here is derived from an EMBL/GenBank/DDBJ whole genome shotgun (WGS) entry which is preliminary data.</text>
</comment>
<protein>
    <submittedName>
        <fullName evidence="2">Uncharacterized protein</fullName>
    </submittedName>
</protein>
<reference evidence="2 3" key="1">
    <citation type="submission" date="2017-03" db="EMBL/GenBank/DDBJ databases">
        <title>Whole genome sequences of fourteen strains of Bradyrhizobium canariense and one strain of Bradyrhizobium japonicum isolated from Lupinus (Papilionoideae: Genisteae) species in Algeria.</title>
        <authorList>
            <person name="Crovadore J."/>
            <person name="Chekireb D."/>
            <person name="Brachmann A."/>
            <person name="Chablais R."/>
            <person name="Cochard B."/>
            <person name="Lefort F."/>
        </authorList>
    </citation>
    <scope>NUCLEOTIDE SEQUENCE [LARGE SCALE GENOMIC DNA]</scope>
    <source>
        <strain evidence="2 3">UBMA197</strain>
    </source>
</reference>
<evidence type="ECO:0000313" key="3">
    <source>
        <dbReference type="Proteomes" id="UP000193335"/>
    </source>
</evidence>
<accession>A0A1Y2JNJ4</accession>
<keyword evidence="1" id="KW-0812">Transmembrane</keyword>
<dbReference type="AlphaFoldDB" id="A0A1Y2JNJ4"/>
<dbReference type="Proteomes" id="UP000193335">
    <property type="component" value="Unassembled WGS sequence"/>
</dbReference>
<dbReference type="EMBL" id="NAFL01000249">
    <property type="protein sequence ID" value="OSJ32388.1"/>
    <property type="molecule type" value="Genomic_DNA"/>
</dbReference>
<keyword evidence="1" id="KW-0472">Membrane</keyword>
<evidence type="ECO:0000313" key="2">
    <source>
        <dbReference type="EMBL" id="OSJ32388.1"/>
    </source>
</evidence>
<proteinExistence type="predicted"/>
<sequence>MAISGRYFAVKWFKRYAIGCLIWLILGGINDGYRRPGEDMRWGAIVMVAGFWPIVTAVIVGSSVGEVAHKINEGKLG</sequence>
<feature type="transmembrane region" description="Helical" evidence="1">
    <location>
        <begin position="12"/>
        <end position="30"/>
    </location>
</feature>
<keyword evidence="1" id="KW-1133">Transmembrane helix</keyword>
<gene>
    <name evidence="2" type="ORF">BSZ19_19005</name>
</gene>